<evidence type="ECO:0000313" key="2">
    <source>
        <dbReference type="EMBL" id="REF25369.1"/>
    </source>
</evidence>
<reference evidence="2 3" key="1">
    <citation type="submission" date="2018-08" db="EMBL/GenBank/DDBJ databases">
        <title>Freshwater and sediment microbial communities from various areas in North America, analyzing microbe dynamics in response to fracking.</title>
        <authorList>
            <person name="Lamendella R."/>
        </authorList>
    </citation>
    <scope>NUCLEOTIDE SEQUENCE [LARGE SCALE GENOMIC DNA]</scope>
    <source>
        <strain evidence="2 3">DB-1</strain>
    </source>
</reference>
<dbReference type="InterPro" id="IPR032708">
    <property type="entry name" value="McjB_C"/>
</dbReference>
<protein>
    <submittedName>
        <fullName evidence="2">Transglutaminase superfamily protein</fullName>
    </submittedName>
</protein>
<name>A0A3D9U7J2_BACMY</name>
<dbReference type="InterPro" id="IPR053521">
    <property type="entry name" value="McjB-like"/>
</dbReference>
<sequence>MLRKVGAFISLDRQVMFLFAEACVYLGWARILKVMPFSKVSSALGIHMEETPLSYIEFNKPIIGRVSEAIQIVSQHTLWDSMCFEKSIAAMKMLERRRIESTLYFGTAKDKDGKLVAHAWLRSGPFYITGMESMDQFTVVSTFAKKIDEKNPKKGDYDA</sequence>
<dbReference type="Proteomes" id="UP000256530">
    <property type="component" value="Unassembled WGS sequence"/>
</dbReference>
<proteinExistence type="predicted"/>
<organism evidence="2 3">
    <name type="scientific">Bacillus mycoides</name>
    <dbReference type="NCBI Taxonomy" id="1405"/>
    <lineage>
        <taxon>Bacteria</taxon>
        <taxon>Bacillati</taxon>
        <taxon>Bacillota</taxon>
        <taxon>Bacilli</taxon>
        <taxon>Bacillales</taxon>
        <taxon>Bacillaceae</taxon>
        <taxon>Bacillus</taxon>
        <taxon>Bacillus cereus group</taxon>
    </lineage>
</organism>
<evidence type="ECO:0000259" key="1">
    <source>
        <dbReference type="Pfam" id="PF13471"/>
    </source>
</evidence>
<feature type="domain" description="Microcin J25-processing protein McjB C-terminal" evidence="1">
    <location>
        <begin position="64"/>
        <end position="142"/>
    </location>
</feature>
<evidence type="ECO:0000313" key="3">
    <source>
        <dbReference type="Proteomes" id="UP000256530"/>
    </source>
</evidence>
<comment type="caution">
    <text evidence="2">The sequence shown here is derived from an EMBL/GenBank/DDBJ whole genome shotgun (WGS) entry which is preliminary data.</text>
</comment>
<dbReference type="AlphaFoldDB" id="A0A3D9U7J2"/>
<dbReference type="Pfam" id="PF13471">
    <property type="entry name" value="Transglut_core3"/>
    <property type="match status" value="1"/>
</dbReference>
<accession>A0A3D9U7J2</accession>
<gene>
    <name evidence="2" type="ORF">DET55_12335</name>
</gene>
<dbReference type="NCBIfam" id="NF033537">
    <property type="entry name" value="lasso_biosyn_B2"/>
    <property type="match status" value="1"/>
</dbReference>
<dbReference type="EMBL" id="QTTY01000023">
    <property type="protein sequence ID" value="REF25369.1"/>
    <property type="molecule type" value="Genomic_DNA"/>
</dbReference>